<feature type="transmembrane region" description="Helical" evidence="2">
    <location>
        <begin position="373"/>
        <end position="392"/>
    </location>
</feature>
<name>A0A9J6CUI5_RHIMP</name>
<reference evidence="3" key="1">
    <citation type="journal article" date="2020" name="Cell">
        <title>Large-Scale Comparative Analyses of Tick Genomes Elucidate Their Genetic Diversity and Vector Capacities.</title>
        <authorList>
            <consortium name="Tick Genome and Microbiome Consortium (TIGMIC)"/>
            <person name="Jia N."/>
            <person name="Wang J."/>
            <person name="Shi W."/>
            <person name="Du L."/>
            <person name="Sun Y."/>
            <person name="Zhan W."/>
            <person name="Jiang J.F."/>
            <person name="Wang Q."/>
            <person name="Zhang B."/>
            <person name="Ji P."/>
            <person name="Bell-Sakyi L."/>
            <person name="Cui X.M."/>
            <person name="Yuan T.T."/>
            <person name="Jiang B.G."/>
            <person name="Yang W.F."/>
            <person name="Lam T.T."/>
            <person name="Chang Q.C."/>
            <person name="Ding S.J."/>
            <person name="Wang X.J."/>
            <person name="Zhu J.G."/>
            <person name="Ruan X.D."/>
            <person name="Zhao L."/>
            <person name="Wei J.T."/>
            <person name="Ye R.Z."/>
            <person name="Que T.C."/>
            <person name="Du C.H."/>
            <person name="Zhou Y.H."/>
            <person name="Cheng J.X."/>
            <person name="Dai P.F."/>
            <person name="Guo W.B."/>
            <person name="Han X.H."/>
            <person name="Huang E.J."/>
            <person name="Li L.F."/>
            <person name="Wei W."/>
            <person name="Gao Y.C."/>
            <person name="Liu J.Z."/>
            <person name="Shao H.Z."/>
            <person name="Wang X."/>
            <person name="Wang C.C."/>
            <person name="Yang T.C."/>
            <person name="Huo Q.B."/>
            <person name="Li W."/>
            <person name="Chen H.Y."/>
            <person name="Chen S.E."/>
            <person name="Zhou L.G."/>
            <person name="Ni X.B."/>
            <person name="Tian J.H."/>
            <person name="Sheng Y."/>
            <person name="Liu T."/>
            <person name="Pan Y.S."/>
            <person name="Xia L.Y."/>
            <person name="Li J."/>
            <person name="Zhao F."/>
            <person name="Cao W.C."/>
        </authorList>
    </citation>
    <scope>NUCLEOTIDE SEQUENCE</scope>
    <source>
        <strain evidence="3">Rmic-2018</strain>
    </source>
</reference>
<gene>
    <name evidence="3" type="ORF">HPB51_029384</name>
</gene>
<dbReference type="Proteomes" id="UP000821866">
    <property type="component" value="Unassembled WGS sequence"/>
</dbReference>
<evidence type="ECO:0000256" key="2">
    <source>
        <dbReference type="SAM" id="Phobius"/>
    </source>
</evidence>
<sequence length="423" mass="47786">MESSSLRSSRRHNVQYAKASSTSGSVRKPPSGSHKSSGAHKWTNHVKYQQYRNYDKQLRSERQTSIFIGGRTGIHCICLATSSAALIQSTPSSTTAATIHPTRGFCYQTCSDEQCKMNKINSTFLCHCQSQASGTLNQAIQLAMNYPCEDVFPCNRHNTMDKMFWQKRAPTSWPGNLKCRCGDKSTERFIDISPKNNVADRNTSGRAFDGFNANQDLGRFKGTLLKDIAKISKNNEKINSAAITSVVRLHACINDFNILDLTFFLCLVFSSYNESLLLQDMSHVFYVNGSKKQCRHYDLPQKQPVVAPGRLDALKHQLNSTFSSFYRVTYASCKVIHSQVSATFEAFPTTSVERFRPYIKTLHYSSLANVADVLLVFCQLFVAFLQFFGIIVNKMVRFFFRTNVKFAVASCFQFAPWVFSASW</sequence>
<comment type="caution">
    <text evidence="3">The sequence shown here is derived from an EMBL/GenBank/DDBJ whole genome shotgun (WGS) entry which is preliminary data.</text>
</comment>
<keyword evidence="4" id="KW-1185">Reference proteome</keyword>
<evidence type="ECO:0000313" key="3">
    <source>
        <dbReference type="EMBL" id="KAH7932243.1"/>
    </source>
</evidence>
<dbReference type="EMBL" id="JABSTU010006805">
    <property type="protein sequence ID" value="KAH7932243.1"/>
    <property type="molecule type" value="Genomic_DNA"/>
</dbReference>
<evidence type="ECO:0000313" key="4">
    <source>
        <dbReference type="Proteomes" id="UP000821866"/>
    </source>
</evidence>
<dbReference type="AlphaFoldDB" id="A0A9J6CUI5"/>
<proteinExistence type="predicted"/>
<feature type="region of interest" description="Disordered" evidence="1">
    <location>
        <begin position="1"/>
        <end position="42"/>
    </location>
</feature>
<evidence type="ECO:0000256" key="1">
    <source>
        <dbReference type="SAM" id="MobiDB-lite"/>
    </source>
</evidence>
<keyword evidence="2" id="KW-1133">Transmembrane helix</keyword>
<protein>
    <submittedName>
        <fullName evidence="3">Uncharacterized protein</fullName>
    </submittedName>
</protein>
<accession>A0A9J6CUI5</accession>
<organism evidence="3 4">
    <name type="scientific">Rhipicephalus microplus</name>
    <name type="common">Cattle tick</name>
    <name type="synonym">Boophilus microplus</name>
    <dbReference type="NCBI Taxonomy" id="6941"/>
    <lineage>
        <taxon>Eukaryota</taxon>
        <taxon>Metazoa</taxon>
        <taxon>Ecdysozoa</taxon>
        <taxon>Arthropoda</taxon>
        <taxon>Chelicerata</taxon>
        <taxon>Arachnida</taxon>
        <taxon>Acari</taxon>
        <taxon>Parasitiformes</taxon>
        <taxon>Ixodida</taxon>
        <taxon>Ixodoidea</taxon>
        <taxon>Ixodidae</taxon>
        <taxon>Rhipicephalinae</taxon>
        <taxon>Rhipicephalus</taxon>
        <taxon>Boophilus</taxon>
    </lineage>
</organism>
<keyword evidence="2" id="KW-0472">Membrane</keyword>
<keyword evidence="2" id="KW-0812">Transmembrane</keyword>
<reference evidence="3" key="2">
    <citation type="submission" date="2021-09" db="EMBL/GenBank/DDBJ databases">
        <authorList>
            <person name="Jia N."/>
            <person name="Wang J."/>
            <person name="Shi W."/>
            <person name="Du L."/>
            <person name="Sun Y."/>
            <person name="Zhan W."/>
            <person name="Jiang J."/>
            <person name="Wang Q."/>
            <person name="Zhang B."/>
            <person name="Ji P."/>
            <person name="Sakyi L.B."/>
            <person name="Cui X."/>
            <person name="Yuan T."/>
            <person name="Jiang B."/>
            <person name="Yang W."/>
            <person name="Lam T.T.-Y."/>
            <person name="Chang Q."/>
            <person name="Ding S."/>
            <person name="Wang X."/>
            <person name="Zhu J."/>
            <person name="Ruan X."/>
            <person name="Zhao L."/>
            <person name="Wei J."/>
            <person name="Que T."/>
            <person name="Du C."/>
            <person name="Cheng J."/>
            <person name="Dai P."/>
            <person name="Han X."/>
            <person name="Huang E."/>
            <person name="Gao Y."/>
            <person name="Liu J."/>
            <person name="Shao H."/>
            <person name="Ye R."/>
            <person name="Li L."/>
            <person name="Wei W."/>
            <person name="Wang X."/>
            <person name="Wang C."/>
            <person name="Huo Q."/>
            <person name="Li W."/>
            <person name="Guo W."/>
            <person name="Chen H."/>
            <person name="Chen S."/>
            <person name="Zhou L."/>
            <person name="Zhou L."/>
            <person name="Ni X."/>
            <person name="Tian J."/>
            <person name="Zhou Y."/>
            <person name="Sheng Y."/>
            <person name="Liu T."/>
            <person name="Pan Y."/>
            <person name="Xia L."/>
            <person name="Li J."/>
            <person name="Zhao F."/>
            <person name="Cao W."/>
        </authorList>
    </citation>
    <scope>NUCLEOTIDE SEQUENCE</scope>
    <source>
        <strain evidence="3">Rmic-2018</strain>
        <tissue evidence="3">Larvae</tissue>
    </source>
</reference>